<protein>
    <submittedName>
        <fullName evidence="2">Acetyltransferase, N-acetylglutamate synthase</fullName>
    </submittedName>
</protein>
<evidence type="ECO:0000259" key="1">
    <source>
        <dbReference type="PROSITE" id="PS51186"/>
    </source>
</evidence>
<reference evidence="2 3" key="1">
    <citation type="submission" date="2011-10" db="EMBL/GenBank/DDBJ databases">
        <title>The Noncontiguous Finished genome of Thermanaerovibrio velox DSM 12556.</title>
        <authorList>
            <consortium name="US DOE Joint Genome Institute (JGI-PGF)"/>
            <person name="Lucas S."/>
            <person name="Copeland A."/>
            <person name="Lapidus A."/>
            <person name="Glavina del Rio T."/>
            <person name="Dalin E."/>
            <person name="Tice H."/>
            <person name="Bruce D."/>
            <person name="Goodwin L."/>
            <person name="Pitluck S."/>
            <person name="Peters L."/>
            <person name="Mikhailova N."/>
            <person name="Teshima H."/>
            <person name="Kyrpides N."/>
            <person name="Mavromatis K."/>
            <person name="Ivanova N."/>
            <person name="Markowitz V."/>
            <person name="Cheng J.-F."/>
            <person name="Hugenholtz P."/>
            <person name="Woyke T."/>
            <person name="Wu D."/>
            <person name="Spring S."/>
            <person name="Brambilla E.-M."/>
            <person name="Klenk H.-P."/>
            <person name="Eisen J.A."/>
        </authorList>
    </citation>
    <scope>NUCLEOTIDE SEQUENCE [LARGE SCALE GENOMIC DNA]</scope>
    <source>
        <strain evidence="2 3">DSM 12556</strain>
    </source>
</reference>
<dbReference type="CDD" id="cd04301">
    <property type="entry name" value="NAT_SF"/>
    <property type="match status" value="1"/>
</dbReference>
<dbReference type="GO" id="GO:0016747">
    <property type="term" value="F:acyltransferase activity, transferring groups other than amino-acyl groups"/>
    <property type="evidence" value="ECO:0007669"/>
    <property type="project" value="InterPro"/>
</dbReference>
<dbReference type="HOGENOM" id="CLU_1834250_0_0_0"/>
<name>H0UPA0_9BACT</name>
<dbReference type="AlphaFoldDB" id="H0UPA0"/>
<dbReference type="Pfam" id="PF00583">
    <property type="entry name" value="Acetyltransf_1"/>
    <property type="match status" value="1"/>
</dbReference>
<feature type="domain" description="N-acetyltransferase" evidence="1">
    <location>
        <begin position="17"/>
        <end position="140"/>
    </location>
</feature>
<dbReference type="InterPro" id="IPR000182">
    <property type="entry name" value="GNAT_dom"/>
</dbReference>
<evidence type="ECO:0000313" key="2">
    <source>
        <dbReference type="EMBL" id="EHM09513.1"/>
    </source>
</evidence>
<proteinExistence type="predicted"/>
<dbReference type="PROSITE" id="PS51186">
    <property type="entry name" value="GNAT"/>
    <property type="match status" value="1"/>
</dbReference>
<organism evidence="2 3">
    <name type="scientific">Thermanaerovibrio velox DSM 12556</name>
    <dbReference type="NCBI Taxonomy" id="926567"/>
    <lineage>
        <taxon>Bacteria</taxon>
        <taxon>Thermotogati</taxon>
        <taxon>Synergistota</taxon>
        <taxon>Synergistia</taxon>
        <taxon>Synergistales</taxon>
        <taxon>Synergistaceae</taxon>
        <taxon>Thermanaerovibrio</taxon>
    </lineage>
</organism>
<dbReference type="EMBL" id="CM001377">
    <property type="protein sequence ID" value="EHM09513.1"/>
    <property type="molecule type" value="Genomic_DNA"/>
</dbReference>
<keyword evidence="2" id="KW-0808">Transferase</keyword>
<dbReference type="STRING" id="926567.TheveDRAFT_0343"/>
<dbReference type="SUPFAM" id="SSF55729">
    <property type="entry name" value="Acyl-CoA N-acyltransferases (Nat)"/>
    <property type="match status" value="1"/>
</dbReference>
<dbReference type="Proteomes" id="UP000005730">
    <property type="component" value="Chromosome"/>
</dbReference>
<dbReference type="Gene3D" id="3.40.630.30">
    <property type="match status" value="1"/>
</dbReference>
<accession>H0UPA0</accession>
<dbReference type="RefSeq" id="WP_006583007.1">
    <property type="nucleotide sequence ID" value="NZ_CM001377.1"/>
</dbReference>
<gene>
    <name evidence="2" type="ORF">TheveDRAFT_0343</name>
</gene>
<dbReference type="InterPro" id="IPR016181">
    <property type="entry name" value="Acyl_CoA_acyltransferase"/>
</dbReference>
<keyword evidence="3" id="KW-1185">Reference proteome</keyword>
<sequence>MSPRLPFNSFFDPLGDVLFSTLKDSAVETRELFMLLRSRGLTDRGLEAHREHMIVALSGRRLIGAVGAVPLGSWGMIRSLCVLPDFEGLGIGGELLRLGEERLLEQGTSRAWLISGSSPAGRRVISPSRDMNGPCRFQAP</sequence>
<evidence type="ECO:0000313" key="3">
    <source>
        <dbReference type="Proteomes" id="UP000005730"/>
    </source>
</evidence>